<name>A0ABV4ZG89_9ACTN</name>
<sequence length="151" mass="15562">MNKFLLSVHVLAAIIAIGPVTVAASMFPPYVRKAVAEPADQKVTAALALLHRICRGYAAVGIVVPVFGVATAIGLGVLTDAWLIASMILTAAAAAVLLGRILPVQEALLAPEGATAVRQSRQLGMTVGVFNLLWAVVVVLMIVRPGSTTGV</sequence>
<feature type="transmembrane region" description="Helical" evidence="1">
    <location>
        <begin position="122"/>
        <end position="143"/>
    </location>
</feature>
<protein>
    <recommendedName>
        <fullName evidence="4">DUF2269 family protein</fullName>
    </recommendedName>
</protein>
<keyword evidence="1" id="KW-1133">Transmembrane helix</keyword>
<gene>
    <name evidence="2" type="ORF">ACE11A_02045</name>
</gene>
<evidence type="ECO:0000313" key="2">
    <source>
        <dbReference type="EMBL" id="MFB4193143.1"/>
    </source>
</evidence>
<reference evidence="2 3" key="1">
    <citation type="submission" date="2024-09" db="EMBL/GenBank/DDBJ databases">
        <title>Draft genome sequence of multifaceted antimicrobials producing Streptomyces sp. strain FH1.</title>
        <authorList>
            <person name="Hassan F."/>
            <person name="Ali H."/>
            <person name="Hassan N."/>
            <person name="Nawaz A."/>
        </authorList>
    </citation>
    <scope>NUCLEOTIDE SEQUENCE [LARGE SCALE GENOMIC DNA]</scope>
    <source>
        <strain evidence="2 3">FH1</strain>
    </source>
</reference>
<keyword evidence="1" id="KW-0812">Transmembrane</keyword>
<dbReference type="RefSeq" id="WP_375061186.1">
    <property type="nucleotide sequence ID" value="NZ_JBHGBT010000001.1"/>
</dbReference>
<proteinExistence type="predicted"/>
<organism evidence="2 3">
    <name type="scientific">Streptomyces carpaticus</name>
    <dbReference type="NCBI Taxonomy" id="285558"/>
    <lineage>
        <taxon>Bacteria</taxon>
        <taxon>Bacillati</taxon>
        <taxon>Actinomycetota</taxon>
        <taxon>Actinomycetes</taxon>
        <taxon>Kitasatosporales</taxon>
        <taxon>Streptomycetaceae</taxon>
        <taxon>Streptomyces</taxon>
    </lineage>
</organism>
<comment type="caution">
    <text evidence="2">The sequence shown here is derived from an EMBL/GenBank/DDBJ whole genome shotgun (WGS) entry which is preliminary data.</text>
</comment>
<feature type="transmembrane region" description="Helical" evidence="1">
    <location>
        <begin position="57"/>
        <end position="75"/>
    </location>
</feature>
<keyword evidence="1" id="KW-0472">Membrane</keyword>
<dbReference type="Proteomes" id="UP001577267">
    <property type="component" value="Unassembled WGS sequence"/>
</dbReference>
<evidence type="ECO:0000313" key="3">
    <source>
        <dbReference type="Proteomes" id="UP001577267"/>
    </source>
</evidence>
<evidence type="ECO:0008006" key="4">
    <source>
        <dbReference type="Google" id="ProtNLM"/>
    </source>
</evidence>
<feature type="transmembrane region" description="Helical" evidence="1">
    <location>
        <begin position="82"/>
        <end position="102"/>
    </location>
</feature>
<accession>A0ABV4ZG89</accession>
<keyword evidence="3" id="KW-1185">Reference proteome</keyword>
<evidence type="ECO:0000256" key="1">
    <source>
        <dbReference type="SAM" id="Phobius"/>
    </source>
</evidence>
<dbReference type="EMBL" id="JBHGBT010000001">
    <property type="protein sequence ID" value="MFB4193143.1"/>
    <property type="molecule type" value="Genomic_DNA"/>
</dbReference>